<evidence type="ECO:0000313" key="2">
    <source>
        <dbReference type="Proteomes" id="UP001177003"/>
    </source>
</evidence>
<accession>A0AA35ZMW1</accession>
<keyword evidence="2" id="KW-1185">Reference proteome</keyword>
<dbReference type="AlphaFoldDB" id="A0AA35ZMW1"/>
<reference evidence="1" key="1">
    <citation type="submission" date="2023-04" db="EMBL/GenBank/DDBJ databases">
        <authorList>
            <person name="Vijverberg K."/>
            <person name="Xiong W."/>
            <person name="Schranz E."/>
        </authorList>
    </citation>
    <scope>NUCLEOTIDE SEQUENCE</scope>
</reference>
<gene>
    <name evidence="1" type="ORF">LSALG_LOCUS34548</name>
</gene>
<proteinExistence type="predicted"/>
<dbReference type="Proteomes" id="UP001177003">
    <property type="component" value="Chromosome 8"/>
</dbReference>
<protein>
    <submittedName>
        <fullName evidence="1">Uncharacterized protein</fullName>
    </submittedName>
</protein>
<organism evidence="1 2">
    <name type="scientific">Lactuca saligna</name>
    <name type="common">Willowleaf lettuce</name>
    <dbReference type="NCBI Taxonomy" id="75948"/>
    <lineage>
        <taxon>Eukaryota</taxon>
        <taxon>Viridiplantae</taxon>
        <taxon>Streptophyta</taxon>
        <taxon>Embryophyta</taxon>
        <taxon>Tracheophyta</taxon>
        <taxon>Spermatophyta</taxon>
        <taxon>Magnoliopsida</taxon>
        <taxon>eudicotyledons</taxon>
        <taxon>Gunneridae</taxon>
        <taxon>Pentapetalae</taxon>
        <taxon>asterids</taxon>
        <taxon>campanulids</taxon>
        <taxon>Asterales</taxon>
        <taxon>Asteraceae</taxon>
        <taxon>Cichorioideae</taxon>
        <taxon>Cichorieae</taxon>
        <taxon>Lactucinae</taxon>
        <taxon>Lactuca</taxon>
    </lineage>
</organism>
<dbReference type="EMBL" id="OX465084">
    <property type="protein sequence ID" value="CAI9295619.1"/>
    <property type="molecule type" value="Genomic_DNA"/>
</dbReference>
<name>A0AA35ZMW1_LACSI</name>
<evidence type="ECO:0000313" key="1">
    <source>
        <dbReference type="EMBL" id="CAI9295619.1"/>
    </source>
</evidence>
<sequence>MQAKRISLPNRLLDGTLDSMQLWVYDDATASVVIKLKKNQYRIVDPKDLLNFCERDIQTFSNFQIIVEGELFEATVKAFIGVVATIIGRKLWAREFDMVDLHLVEKT</sequence>